<protein>
    <submittedName>
        <fullName evidence="1">Uncharacterized protein</fullName>
    </submittedName>
</protein>
<dbReference type="Proteomes" id="UP001381693">
    <property type="component" value="Unassembled WGS sequence"/>
</dbReference>
<evidence type="ECO:0000313" key="1">
    <source>
        <dbReference type="EMBL" id="KAK7074180.1"/>
    </source>
</evidence>
<sequence>MKGKLVTGEPVRCKEPGTHPAAACRSLFTVRLPVSTGTPPSPPSPTPILSCFYYCCSTAATRASQLEFSGFSK</sequence>
<accession>A0AAN8X8K9</accession>
<name>A0AAN8X8K9_HALRR</name>
<dbReference type="AlphaFoldDB" id="A0AAN8X8K9"/>
<organism evidence="1 2">
    <name type="scientific">Halocaridina rubra</name>
    <name type="common">Hawaiian red shrimp</name>
    <dbReference type="NCBI Taxonomy" id="373956"/>
    <lineage>
        <taxon>Eukaryota</taxon>
        <taxon>Metazoa</taxon>
        <taxon>Ecdysozoa</taxon>
        <taxon>Arthropoda</taxon>
        <taxon>Crustacea</taxon>
        <taxon>Multicrustacea</taxon>
        <taxon>Malacostraca</taxon>
        <taxon>Eumalacostraca</taxon>
        <taxon>Eucarida</taxon>
        <taxon>Decapoda</taxon>
        <taxon>Pleocyemata</taxon>
        <taxon>Caridea</taxon>
        <taxon>Atyoidea</taxon>
        <taxon>Atyidae</taxon>
        <taxon>Halocaridina</taxon>
    </lineage>
</organism>
<comment type="caution">
    <text evidence="1">The sequence shown here is derived from an EMBL/GenBank/DDBJ whole genome shotgun (WGS) entry which is preliminary data.</text>
</comment>
<reference evidence="1 2" key="1">
    <citation type="submission" date="2023-11" db="EMBL/GenBank/DDBJ databases">
        <title>Halocaridina rubra genome assembly.</title>
        <authorList>
            <person name="Smith C."/>
        </authorList>
    </citation>
    <scope>NUCLEOTIDE SEQUENCE [LARGE SCALE GENOMIC DNA]</scope>
    <source>
        <strain evidence="1">EP-1</strain>
        <tissue evidence="1">Whole</tissue>
    </source>
</reference>
<proteinExistence type="predicted"/>
<evidence type="ECO:0000313" key="2">
    <source>
        <dbReference type="Proteomes" id="UP001381693"/>
    </source>
</evidence>
<dbReference type="EMBL" id="JAXCGZ010011748">
    <property type="protein sequence ID" value="KAK7074180.1"/>
    <property type="molecule type" value="Genomic_DNA"/>
</dbReference>
<keyword evidence="2" id="KW-1185">Reference proteome</keyword>
<gene>
    <name evidence="1" type="ORF">SK128_028173</name>
</gene>